<dbReference type="Proteomes" id="UP000055590">
    <property type="component" value="Chromosome"/>
</dbReference>
<dbReference type="RefSeq" id="WP_050725558.1">
    <property type="nucleotide sequence ID" value="NZ_CP012332.1"/>
</dbReference>
<dbReference type="Gene3D" id="2.20.28.160">
    <property type="match status" value="1"/>
</dbReference>
<organism evidence="1 2">
    <name type="scientific">Vulgatibacter incomptus</name>
    <dbReference type="NCBI Taxonomy" id="1391653"/>
    <lineage>
        <taxon>Bacteria</taxon>
        <taxon>Pseudomonadati</taxon>
        <taxon>Myxococcota</taxon>
        <taxon>Myxococcia</taxon>
        <taxon>Myxococcales</taxon>
        <taxon>Cystobacterineae</taxon>
        <taxon>Vulgatibacteraceae</taxon>
        <taxon>Vulgatibacter</taxon>
    </lineage>
</organism>
<dbReference type="STRING" id="1391653.AKJ08_1600"/>
<dbReference type="EMBL" id="CP012332">
    <property type="protein sequence ID" value="AKU91213.1"/>
    <property type="molecule type" value="Genomic_DNA"/>
</dbReference>
<proteinExistence type="predicted"/>
<gene>
    <name evidence="1" type="ORF">AKJ08_1600</name>
</gene>
<name>A0A0K1PCG3_9BACT</name>
<reference evidence="1 2" key="1">
    <citation type="submission" date="2015-08" db="EMBL/GenBank/DDBJ databases">
        <authorList>
            <person name="Babu N.S."/>
            <person name="Beckwith C.J."/>
            <person name="Beseler K.G."/>
            <person name="Brison A."/>
            <person name="Carone J.V."/>
            <person name="Caskin T.P."/>
            <person name="Diamond M."/>
            <person name="Durham M.E."/>
            <person name="Foxe J.M."/>
            <person name="Go M."/>
            <person name="Henderson B.A."/>
            <person name="Jones I.B."/>
            <person name="McGettigan J.A."/>
            <person name="Micheletti S.J."/>
            <person name="Nasrallah M.E."/>
            <person name="Ortiz D."/>
            <person name="Piller C.R."/>
            <person name="Privatt S.R."/>
            <person name="Schneider S.L."/>
            <person name="Sharp S."/>
            <person name="Smith T.C."/>
            <person name="Stanton J.D."/>
            <person name="Ullery H.E."/>
            <person name="Wilson R.J."/>
            <person name="Serrano M.G."/>
            <person name="Buck G."/>
            <person name="Lee V."/>
            <person name="Wang Y."/>
            <person name="Carvalho R."/>
            <person name="Voegtly L."/>
            <person name="Shi R."/>
            <person name="Duckworth R."/>
            <person name="Johnson A."/>
            <person name="Loviza R."/>
            <person name="Walstead R."/>
            <person name="Shah Z."/>
            <person name="Kiflezghi M."/>
            <person name="Wade K."/>
            <person name="Ball S.L."/>
            <person name="Bradley K.W."/>
            <person name="Asai D.J."/>
            <person name="Bowman C.A."/>
            <person name="Russell D.A."/>
            <person name="Pope W.H."/>
            <person name="Jacobs-Sera D."/>
            <person name="Hendrix R.W."/>
            <person name="Hatfull G.F."/>
        </authorList>
    </citation>
    <scope>NUCLEOTIDE SEQUENCE [LARGE SCALE GENOMIC DNA]</scope>
    <source>
        <strain evidence="1 2">DSM 27710</strain>
    </source>
</reference>
<sequence length="66" mass="7298">MNDDFDDEGSSRGGDSRFFEFDCPDCDANNPIGDGFRHGEYVQCGYCGVELRARVNGDGRLELRGS</sequence>
<dbReference type="KEGG" id="vin:AKJ08_1600"/>
<protein>
    <submittedName>
        <fullName evidence="1">Uncharacterized protein</fullName>
    </submittedName>
</protein>
<keyword evidence="2" id="KW-1185">Reference proteome</keyword>
<evidence type="ECO:0000313" key="1">
    <source>
        <dbReference type="EMBL" id="AKU91213.1"/>
    </source>
</evidence>
<dbReference type="OrthoDB" id="5522767at2"/>
<accession>A0A0K1PCG3</accession>
<dbReference type="AlphaFoldDB" id="A0A0K1PCG3"/>
<evidence type="ECO:0000313" key="2">
    <source>
        <dbReference type="Proteomes" id="UP000055590"/>
    </source>
</evidence>